<organism evidence="1 2">
    <name type="scientific">Gigaspora margarita</name>
    <dbReference type="NCBI Taxonomy" id="4874"/>
    <lineage>
        <taxon>Eukaryota</taxon>
        <taxon>Fungi</taxon>
        <taxon>Fungi incertae sedis</taxon>
        <taxon>Mucoromycota</taxon>
        <taxon>Glomeromycotina</taxon>
        <taxon>Glomeromycetes</taxon>
        <taxon>Diversisporales</taxon>
        <taxon>Gigasporaceae</taxon>
        <taxon>Gigaspora</taxon>
    </lineage>
</organism>
<dbReference type="Proteomes" id="UP000789901">
    <property type="component" value="Unassembled WGS sequence"/>
</dbReference>
<reference evidence="1 2" key="1">
    <citation type="submission" date="2021-06" db="EMBL/GenBank/DDBJ databases">
        <authorList>
            <person name="Kallberg Y."/>
            <person name="Tangrot J."/>
            <person name="Rosling A."/>
        </authorList>
    </citation>
    <scope>NUCLEOTIDE SEQUENCE [LARGE SCALE GENOMIC DNA]</scope>
    <source>
        <strain evidence="1 2">120-4 pot B 10/14</strain>
    </source>
</reference>
<name>A0ABN7X499_GIGMA</name>
<accession>A0ABN7X499</accession>
<feature type="non-terminal residue" evidence="1">
    <location>
        <position position="57"/>
    </location>
</feature>
<keyword evidence="2" id="KW-1185">Reference proteome</keyword>
<evidence type="ECO:0000313" key="1">
    <source>
        <dbReference type="EMBL" id="CAG8847685.1"/>
    </source>
</evidence>
<protein>
    <submittedName>
        <fullName evidence="1">2106_t:CDS:1</fullName>
    </submittedName>
</protein>
<sequence length="57" mass="6913">MQVDKNKYWIQKVTENRAQKITKKFDTEVWSYNHMIKALEMEKGIKKLALYTFCTQL</sequence>
<evidence type="ECO:0000313" key="2">
    <source>
        <dbReference type="Proteomes" id="UP000789901"/>
    </source>
</evidence>
<proteinExistence type="predicted"/>
<comment type="caution">
    <text evidence="1">The sequence shown here is derived from an EMBL/GenBank/DDBJ whole genome shotgun (WGS) entry which is preliminary data.</text>
</comment>
<dbReference type="EMBL" id="CAJVQB010088781">
    <property type="protein sequence ID" value="CAG8847685.1"/>
    <property type="molecule type" value="Genomic_DNA"/>
</dbReference>
<gene>
    <name evidence="1" type="ORF">GMARGA_LOCUS38800</name>
</gene>